<dbReference type="AlphaFoldDB" id="B4I6D6"/>
<keyword evidence="2" id="KW-1185">Reference proteome</keyword>
<evidence type="ECO:0000313" key="2">
    <source>
        <dbReference type="Proteomes" id="UP000001292"/>
    </source>
</evidence>
<sequence length="37" mass="3983">MVYTACGPVRGTHIVYGIGAGLVSATRKTKHFRPAHE</sequence>
<accession>B4I6D6</accession>
<organism evidence="2">
    <name type="scientific">Drosophila sechellia</name>
    <name type="common">Fruit fly</name>
    <dbReference type="NCBI Taxonomy" id="7238"/>
    <lineage>
        <taxon>Eukaryota</taxon>
        <taxon>Metazoa</taxon>
        <taxon>Ecdysozoa</taxon>
        <taxon>Arthropoda</taxon>
        <taxon>Hexapoda</taxon>
        <taxon>Insecta</taxon>
        <taxon>Pterygota</taxon>
        <taxon>Neoptera</taxon>
        <taxon>Endopterygota</taxon>
        <taxon>Diptera</taxon>
        <taxon>Brachycera</taxon>
        <taxon>Muscomorpha</taxon>
        <taxon>Ephydroidea</taxon>
        <taxon>Drosophilidae</taxon>
        <taxon>Drosophila</taxon>
        <taxon>Sophophora</taxon>
    </lineage>
</organism>
<protein>
    <submittedName>
        <fullName evidence="1">GM19508</fullName>
    </submittedName>
</protein>
<dbReference type="HOGENOM" id="CLU_3351615_0_0_1"/>
<dbReference type="EMBL" id="CH480823">
    <property type="protein sequence ID" value="EDW56342.1"/>
    <property type="molecule type" value="Genomic_DNA"/>
</dbReference>
<dbReference type="Proteomes" id="UP000001292">
    <property type="component" value="Unassembled WGS sequence"/>
</dbReference>
<gene>
    <name evidence="1" type="primary">Dsec\GM19508</name>
    <name evidence="1" type="ORF">Dsec_GM19508</name>
</gene>
<evidence type="ECO:0000313" key="1">
    <source>
        <dbReference type="EMBL" id="EDW56342.1"/>
    </source>
</evidence>
<proteinExistence type="predicted"/>
<reference evidence="1 2" key="1">
    <citation type="journal article" date="2007" name="Nature">
        <title>Evolution of genes and genomes on the Drosophila phylogeny.</title>
        <authorList>
            <consortium name="Drosophila 12 Genomes Consortium"/>
            <person name="Clark A.G."/>
            <person name="Eisen M.B."/>
            <person name="Smith D.R."/>
            <person name="Bergman C.M."/>
            <person name="Oliver B."/>
            <person name="Markow T.A."/>
            <person name="Kaufman T.C."/>
            <person name="Kellis M."/>
            <person name="Gelbart W."/>
            <person name="Iyer V.N."/>
            <person name="Pollard D.A."/>
            <person name="Sackton T.B."/>
            <person name="Larracuente A.M."/>
            <person name="Singh N.D."/>
            <person name="Abad J.P."/>
            <person name="Abt D.N."/>
            <person name="Adryan B."/>
            <person name="Aguade M."/>
            <person name="Akashi H."/>
            <person name="Anderson W.W."/>
            <person name="Aquadro C.F."/>
            <person name="Ardell D.H."/>
            <person name="Arguello R."/>
            <person name="Artieri C.G."/>
            <person name="Barbash D.A."/>
            <person name="Barker D."/>
            <person name="Barsanti P."/>
            <person name="Batterham P."/>
            <person name="Batzoglou S."/>
            <person name="Begun D."/>
            <person name="Bhutkar A."/>
            <person name="Blanco E."/>
            <person name="Bosak S.A."/>
            <person name="Bradley R.K."/>
            <person name="Brand A.D."/>
            <person name="Brent M.R."/>
            <person name="Brooks A.N."/>
            <person name="Brown R.H."/>
            <person name="Butlin R.K."/>
            <person name="Caggese C."/>
            <person name="Calvi B.R."/>
            <person name="Bernardo de Carvalho A."/>
            <person name="Caspi A."/>
            <person name="Castrezana S."/>
            <person name="Celniker S.E."/>
            <person name="Chang J.L."/>
            <person name="Chapple C."/>
            <person name="Chatterji S."/>
            <person name="Chinwalla A."/>
            <person name="Civetta A."/>
            <person name="Clifton S.W."/>
            <person name="Comeron J.M."/>
            <person name="Costello J.C."/>
            <person name="Coyne J.A."/>
            <person name="Daub J."/>
            <person name="David R.G."/>
            <person name="Delcher A.L."/>
            <person name="Delehaunty K."/>
            <person name="Do C.B."/>
            <person name="Ebling H."/>
            <person name="Edwards K."/>
            <person name="Eickbush T."/>
            <person name="Evans J.D."/>
            <person name="Filipski A."/>
            <person name="Findeiss S."/>
            <person name="Freyhult E."/>
            <person name="Fulton L."/>
            <person name="Fulton R."/>
            <person name="Garcia A.C."/>
            <person name="Gardiner A."/>
            <person name="Garfield D.A."/>
            <person name="Garvin B.E."/>
            <person name="Gibson G."/>
            <person name="Gilbert D."/>
            <person name="Gnerre S."/>
            <person name="Godfrey J."/>
            <person name="Good R."/>
            <person name="Gotea V."/>
            <person name="Gravely B."/>
            <person name="Greenberg A.J."/>
            <person name="Griffiths-Jones S."/>
            <person name="Gross S."/>
            <person name="Guigo R."/>
            <person name="Gustafson E.A."/>
            <person name="Haerty W."/>
            <person name="Hahn M.W."/>
            <person name="Halligan D.L."/>
            <person name="Halpern A.L."/>
            <person name="Halter G.M."/>
            <person name="Han M.V."/>
            <person name="Heger A."/>
            <person name="Hillier L."/>
            <person name="Hinrichs A.S."/>
            <person name="Holmes I."/>
            <person name="Hoskins R.A."/>
            <person name="Hubisz M.J."/>
            <person name="Hultmark D."/>
            <person name="Huntley M.A."/>
            <person name="Jaffe D.B."/>
            <person name="Jagadeeshan S."/>
            <person name="Jeck W.R."/>
            <person name="Johnson J."/>
            <person name="Jones C.D."/>
            <person name="Jordan W.C."/>
            <person name="Karpen G.H."/>
            <person name="Kataoka E."/>
            <person name="Keightley P.D."/>
            <person name="Kheradpour P."/>
            <person name="Kirkness E.F."/>
            <person name="Koerich L.B."/>
            <person name="Kristiansen K."/>
            <person name="Kudrna D."/>
            <person name="Kulathinal R.J."/>
            <person name="Kumar S."/>
            <person name="Kwok R."/>
            <person name="Lander E."/>
            <person name="Langley C.H."/>
            <person name="Lapoint R."/>
            <person name="Lazzaro B.P."/>
            <person name="Lee S.J."/>
            <person name="Levesque L."/>
            <person name="Li R."/>
            <person name="Lin C.F."/>
            <person name="Lin M.F."/>
            <person name="Lindblad-Toh K."/>
            <person name="Llopart A."/>
            <person name="Long M."/>
            <person name="Low L."/>
            <person name="Lozovsky E."/>
            <person name="Lu J."/>
            <person name="Luo M."/>
            <person name="Machado C.A."/>
            <person name="Makalowski W."/>
            <person name="Marzo M."/>
            <person name="Matsuda M."/>
            <person name="Matzkin L."/>
            <person name="McAllister B."/>
            <person name="McBride C.S."/>
            <person name="McKernan B."/>
            <person name="McKernan K."/>
            <person name="Mendez-Lago M."/>
            <person name="Minx P."/>
            <person name="Mollenhauer M.U."/>
            <person name="Montooth K."/>
            <person name="Mount S.M."/>
            <person name="Mu X."/>
            <person name="Myers E."/>
            <person name="Negre B."/>
            <person name="Newfeld S."/>
            <person name="Nielsen R."/>
            <person name="Noor M.A."/>
            <person name="O'Grady P."/>
            <person name="Pachter L."/>
            <person name="Papaceit M."/>
            <person name="Parisi M.J."/>
            <person name="Parisi M."/>
            <person name="Parts L."/>
            <person name="Pedersen J.S."/>
            <person name="Pesole G."/>
            <person name="Phillippy A.M."/>
            <person name="Ponting C.P."/>
            <person name="Pop M."/>
            <person name="Porcelli D."/>
            <person name="Powell J.R."/>
            <person name="Prohaska S."/>
            <person name="Pruitt K."/>
            <person name="Puig M."/>
            <person name="Quesneville H."/>
            <person name="Ram K.R."/>
            <person name="Rand D."/>
            <person name="Rasmussen M.D."/>
            <person name="Reed L.K."/>
            <person name="Reenan R."/>
            <person name="Reily A."/>
            <person name="Remington K.A."/>
            <person name="Rieger T.T."/>
            <person name="Ritchie M.G."/>
            <person name="Robin C."/>
            <person name="Rogers Y.H."/>
            <person name="Rohde C."/>
            <person name="Rozas J."/>
            <person name="Rubenfield M.J."/>
            <person name="Ruiz A."/>
            <person name="Russo S."/>
            <person name="Salzberg S.L."/>
            <person name="Sanchez-Gracia A."/>
            <person name="Saranga D.J."/>
            <person name="Sato H."/>
            <person name="Schaeffer S.W."/>
            <person name="Schatz M.C."/>
            <person name="Schlenke T."/>
            <person name="Schwartz R."/>
            <person name="Segarra C."/>
            <person name="Singh R.S."/>
            <person name="Sirot L."/>
            <person name="Sirota M."/>
            <person name="Sisneros N.B."/>
            <person name="Smith C.D."/>
            <person name="Smith T.F."/>
            <person name="Spieth J."/>
            <person name="Stage D.E."/>
            <person name="Stark A."/>
            <person name="Stephan W."/>
            <person name="Strausberg R.L."/>
            <person name="Strempel S."/>
            <person name="Sturgill D."/>
            <person name="Sutton G."/>
            <person name="Sutton G.G."/>
            <person name="Tao W."/>
            <person name="Teichmann S."/>
            <person name="Tobari Y.N."/>
            <person name="Tomimura Y."/>
            <person name="Tsolas J.M."/>
            <person name="Valente V.L."/>
            <person name="Venter E."/>
            <person name="Venter J.C."/>
            <person name="Vicario S."/>
            <person name="Vieira F.G."/>
            <person name="Vilella A.J."/>
            <person name="Villasante A."/>
            <person name="Walenz B."/>
            <person name="Wang J."/>
            <person name="Wasserman M."/>
            <person name="Watts T."/>
            <person name="Wilson D."/>
            <person name="Wilson R.K."/>
            <person name="Wing R.A."/>
            <person name="Wolfner M.F."/>
            <person name="Wong A."/>
            <person name="Wong G.K."/>
            <person name="Wu C.I."/>
            <person name="Wu G."/>
            <person name="Yamamoto D."/>
            <person name="Yang H.P."/>
            <person name="Yang S.P."/>
            <person name="Yorke J.A."/>
            <person name="Yoshida K."/>
            <person name="Zdobnov E."/>
            <person name="Zhang P."/>
            <person name="Zhang Y."/>
            <person name="Zimin A.V."/>
            <person name="Baldwin J."/>
            <person name="Abdouelleil A."/>
            <person name="Abdulkadir J."/>
            <person name="Abebe A."/>
            <person name="Abera B."/>
            <person name="Abreu J."/>
            <person name="Acer S.C."/>
            <person name="Aftuck L."/>
            <person name="Alexander A."/>
            <person name="An P."/>
            <person name="Anderson E."/>
            <person name="Anderson S."/>
            <person name="Arachi H."/>
            <person name="Azer M."/>
            <person name="Bachantsang P."/>
            <person name="Barry A."/>
            <person name="Bayul T."/>
            <person name="Berlin A."/>
            <person name="Bessette D."/>
            <person name="Bloom T."/>
            <person name="Blye J."/>
            <person name="Boguslavskiy L."/>
            <person name="Bonnet C."/>
            <person name="Boukhgalter B."/>
            <person name="Bourzgui I."/>
            <person name="Brown A."/>
            <person name="Cahill P."/>
            <person name="Channer S."/>
            <person name="Cheshatsang Y."/>
            <person name="Chuda L."/>
            <person name="Citroen M."/>
            <person name="Collymore A."/>
            <person name="Cooke P."/>
            <person name="Costello M."/>
            <person name="D'Aco K."/>
            <person name="Daza R."/>
            <person name="De Haan G."/>
            <person name="DeGray S."/>
            <person name="DeMaso C."/>
            <person name="Dhargay N."/>
            <person name="Dooley K."/>
            <person name="Dooley E."/>
            <person name="Doricent M."/>
            <person name="Dorje P."/>
            <person name="Dorjee K."/>
            <person name="Dupes A."/>
            <person name="Elong R."/>
            <person name="Falk J."/>
            <person name="Farina A."/>
            <person name="Faro S."/>
            <person name="Ferguson D."/>
            <person name="Fisher S."/>
            <person name="Foley C.D."/>
            <person name="Franke A."/>
            <person name="Friedrich D."/>
            <person name="Gadbois L."/>
            <person name="Gearin G."/>
            <person name="Gearin C.R."/>
            <person name="Giannoukos G."/>
            <person name="Goode T."/>
            <person name="Graham J."/>
            <person name="Grandbois E."/>
            <person name="Grewal S."/>
            <person name="Gyaltsen K."/>
            <person name="Hafez N."/>
            <person name="Hagos B."/>
            <person name="Hall J."/>
            <person name="Henson C."/>
            <person name="Hollinger A."/>
            <person name="Honan T."/>
            <person name="Huard M.D."/>
            <person name="Hughes L."/>
            <person name="Hurhula B."/>
            <person name="Husby M.E."/>
            <person name="Kamat A."/>
            <person name="Kanga B."/>
            <person name="Kashin S."/>
            <person name="Khazanovich D."/>
            <person name="Kisner P."/>
            <person name="Lance K."/>
            <person name="Lara M."/>
            <person name="Lee W."/>
            <person name="Lennon N."/>
            <person name="Letendre F."/>
            <person name="LeVine R."/>
            <person name="Lipovsky A."/>
            <person name="Liu X."/>
            <person name="Liu J."/>
            <person name="Liu S."/>
            <person name="Lokyitsang T."/>
            <person name="Lokyitsang Y."/>
            <person name="Lubonja R."/>
            <person name="Lui A."/>
            <person name="MacDonald P."/>
            <person name="Magnisalis V."/>
            <person name="Maru K."/>
            <person name="Matthews C."/>
            <person name="McCusker W."/>
            <person name="McDonough S."/>
            <person name="Mehta T."/>
            <person name="Meldrim J."/>
            <person name="Meneus L."/>
            <person name="Mihai O."/>
            <person name="Mihalev A."/>
            <person name="Mihova T."/>
            <person name="Mittelman R."/>
            <person name="Mlenga V."/>
            <person name="Montmayeur A."/>
            <person name="Mulrain L."/>
            <person name="Navidi A."/>
            <person name="Naylor J."/>
            <person name="Negash T."/>
            <person name="Nguyen T."/>
            <person name="Nguyen N."/>
            <person name="Nicol R."/>
            <person name="Norbu C."/>
            <person name="Norbu N."/>
            <person name="Novod N."/>
            <person name="O'Neill B."/>
            <person name="Osman S."/>
            <person name="Markiewicz E."/>
            <person name="Oyono O.L."/>
            <person name="Patti C."/>
            <person name="Phunkhang P."/>
            <person name="Pierre F."/>
            <person name="Priest M."/>
            <person name="Raghuraman S."/>
            <person name="Rege F."/>
            <person name="Reyes R."/>
            <person name="Rise C."/>
            <person name="Rogov P."/>
            <person name="Ross K."/>
            <person name="Ryan E."/>
            <person name="Settipalli S."/>
            <person name="Shea T."/>
            <person name="Sherpa N."/>
            <person name="Shi L."/>
            <person name="Shih D."/>
            <person name="Sparrow T."/>
            <person name="Spaulding J."/>
            <person name="Stalker J."/>
            <person name="Stange-Thomann N."/>
            <person name="Stavropoulos S."/>
            <person name="Stone C."/>
            <person name="Strader C."/>
            <person name="Tesfaye S."/>
            <person name="Thomson T."/>
            <person name="Thoulutsang Y."/>
            <person name="Thoulutsang D."/>
            <person name="Topham K."/>
            <person name="Topping I."/>
            <person name="Tsamla T."/>
            <person name="Vassiliev H."/>
            <person name="Vo A."/>
            <person name="Wangchuk T."/>
            <person name="Wangdi T."/>
            <person name="Weiand M."/>
            <person name="Wilkinson J."/>
            <person name="Wilson A."/>
            <person name="Yadav S."/>
            <person name="Young G."/>
            <person name="Yu Q."/>
            <person name="Zembek L."/>
            <person name="Zhong D."/>
            <person name="Zimmer A."/>
            <person name="Zwirko Z."/>
            <person name="Jaffe D.B."/>
            <person name="Alvarez P."/>
            <person name="Brockman W."/>
            <person name="Butler J."/>
            <person name="Chin C."/>
            <person name="Gnerre S."/>
            <person name="Grabherr M."/>
            <person name="Kleber M."/>
            <person name="Mauceli E."/>
            <person name="MacCallum I."/>
        </authorList>
    </citation>
    <scope>NUCLEOTIDE SEQUENCE [LARGE SCALE GENOMIC DNA]</scope>
    <source>
        <strain evidence="2">Rob3c / Tucson 14021-0248.25</strain>
    </source>
</reference>
<name>B4I6D6_DROSE</name>